<evidence type="ECO:0000313" key="2">
    <source>
        <dbReference type="Proteomes" id="UP000777784"/>
    </source>
</evidence>
<protein>
    <submittedName>
        <fullName evidence="1">Uncharacterized protein</fullName>
    </submittedName>
</protein>
<dbReference type="Proteomes" id="UP000777784">
    <property type="component" value="Unassembled WGS sequence"/>
</dbReference>
<dbReference type="EMBL" id="JAHJDP010000046">
    <property type="protein sequence ID" value="MBU2691156.1"/>
    <property type="molecule type" value="Genomic_DNA"/>
</dbReference>
<accession>A0A948RWB0</accession>
<sequence length="93" mass="10894">MLFVDHWEPNLNGNPDRVQFWVDNYRPFADRHRDSDGRPLRHTWFQRNGALGNPGAHRTKGSCGLCWSYVLMGSAKSTCMSITVNRDHRKRMY</sequence>
<dbReference type="AlphaFoldDB" id="A0A948RWB0"/>
<name>A0A948RWB0_UNCEI</name>
<comment type="caution">
    <text evidence="1">The sequence shown here is derived from an EMBL/GenBank/DDBJ whole genome shotgun (WGS) entry which is preliminary data.</text>
</comment>
<organism evidence="1 2">
    <name type="scientific">Eiseniibacteriota bacterium</name>
    <dbReference type="NCBI Taxonomy" id="2212470"/>
    <lineage>
        <taxon>Bacteria</taxon>
        <taxon>Candidatus Eiseniibacteriota</taxon>
    </lineage>
</organism>
<proteinExistence type="predicted"/>
<evidence type="ECO:0000313" key="1">
    <source>
        <dbReference type="EMBL" id="MBU2691156.1"/>
    </source>
</evidence>
<reference evidence="1" key="1">
    <citation type="submission" date="2021-05" db="EMBL/GenBank/DDBJ databases">
        <title>Energy efficiency and biological interactions define the core microbiome of deep oligotrophic groundwater.</title>
        <authorList>
            <person name="Mehrshad M."/>
            <person name="Lopez-Fernandez M."/>
            <person name="Bell E."/>
            <person name="Bernier-Latmani R."/>
            <person name="Bertilsson S."/>
            <person name="Dopson M."/>
        </authorList>
    </citation>
    <scope>NUCLEOTIDE SEQUENCE</scope>
    <source>
        <strain evidence="1">Modern_marine.mb.64</strain>
    </source>
</reference>
<gene>
    <name evidence="1" type="ORF">KJ970_09515</name>
</gene>